<evidence type="ECO:0000313" key="2">
    <source>
        <dbReference type="EMBL" id="PNF21510.1"/>
    </source>
</evidence>
<dbReference type="EMBL" id="NEVH01020342">
    <property type="protein sequence ID" value="PNF21510.1"/>
    <property type="molecule type" value="Genomic_DNA"/>
</dbReference>
<name>A0A2J7PYX1_9NEOP</name>
<feature type="region of interest" description="Disordered" evidence="1">
    <location>
        <begin position="105"/>
        <end position="152"/>
    </location>
</feature>
<feature type="compositionally biased region" description="Polar residues" evidence="1">
    <location>
        <begin position="208"/>
        <end position="224"/>
    </location>
</feature>
<dbReference type="Proteomes" id="UP000235965">
    <property type="component" value="Unassembled WGS sequence"/>
</dbReference>
<dbReference type="InParanoid" id="A0A2J7PYX1"/>
<comment type="caution">
    <text evidence="2">The sequence shown here is derived from an EMBL/GenBank/DDBJ whole genome shotgun (WGS) entry which is preliminary data.</text>
</comment>
<proteinExistence type="predicted"/>
<feature type="compositionally biased region" description="Polar residues" evidence="1">
    <location>
        <begin position="107"/>
        <end position="143"/>
    </location>
</feature>
<sequence>MIQEIRRLRDEVEAKNIEKLRLMNLKDKDRTERYLTRDILSTPPSNFVIDIPCFSIPQLKLPPWYSPPRKIPCHDQKSRNTMTSAAVTDPPVASHNVSHIMARDMRSTSNPRSGLQTGKQNSCEETNPSLATPMAVNQDSSTAEDTEKDKQEELQAVTDSTAMDENNTEIHPCQSSLPAFEGIPAVATVQPEQKSGQSQWSPEEAMDQTPTFTSTEGQTAQQHSRQADPFPIETSPASSTQQTVAHATEAVGIRAAGGNILELNVQTTDAGPTVGPRGDYQESPVHTVEQQVSAPQAYTMNTVESGSTTSQAEPTTTTEDDNEIDMTADKECYRSPITGENLQGTDQTSEADQHHDHFCCIASPEDECCALSPQGDFLMTSPDGTVSPKSPPFVISSSFQTANDVLFGARSNQKSNTGKPIIFLYIKF</sequence>
<protein>
    <submittedName>
        <fullName evidence="2">Uncharacterized protein</fullName>
    </submittedName>
</protein>
<evidence type="ECO:0000256" key="1">
    <source>
        <dbReference type="SAM" id="MobiDB-lite"/>
    </source>
</evidence>
<organism evidence="2 3">
    <name type="scientific">Cryptotermes secundus</name>
    <dbReference type="NCBI Taxonomy" id="105785"/>
    <lineage>
        <taxon>Eukaryota</taxon>
        <taxon>Metazoa</taxon>
        <taxon>Ecdysozoa</taxon>
        <taxon>Arthropoda</taxon>
        <taxon>Hexapoda</taxon>
        <taxon>Insecta</taxon>
        <taxon>Pterygota</taxon>
        <taxon>Neoptera</taxon>
        <taxon>Polyneoptera</taxon>
        <taxon>Dictyoptera</taxon>
        <taxon>Blattodea</taxon>
        <taxon>Blattoidea</taxon>
        <taxon>Termitoidae</taxon>
        <taxon>Kalotermitidae</taxon>
        <taxon>Cryptotermitinae</taxon>
        <taxon>Cryptotermes</taxon>
    </lineage>
</organism>
<keyword evidence="3" id="KW-1185">Reference proteome</keyword>
<feature type="region of interest" description="Disordered" evidence="1">
    <location>
        <begin position="190"/>
        <end position="245"/>
    </location>
</feature>
<feature type="compositionally biased region" description="Polar residues" evidence="1">
    <location>
        <begin position="235"/>
        <end position="245"/>
    </location>
</feature>
<dbReference type="AlphaFoldDB" id="A0A2J7PYX1"/>
<dbReference type="OrthoDB" id="10562542at2759"/>
<feature type="compositionally biased region" description="Polar residues" evidence="1">
    <location>
        <begin position="190"/>
        <end position="201"/>
    </location>
</feature>
<reference evidence="2 3" key="1">
    <citation type="submission" date="2017-12" db="EMBL/GenBank/DDBJ databases">
        <title>Hemimetabolous genomes reveal molecular basis of termite eusociality.</title>
        <authorList>
            <person name="Harrison M.C."/>
            <person name="Jongepier E."/>
            <person name="Robertson H.M."/>
            <person name="Arning N."/>
            <person name="Bitard-Feildel T."/>
            <person name="Chao H."/>
            <person name="Childers C.P."/>
            <person name="Dinh H."/>
            <person name="Doddapaneni H."/>
            <person name="Dugan S."/>
            <person name="Gowin J."/>
            <person name="Greiner C."/>
            <person name="Han Y."/>
            <person name="Hu H."/>
            <person name="Hughes D.S.T."/>
            <person name="Huylmans A.-K."/>
            <person name="Kemena C."/>
            <person name="Kremer L.P.M."/>
            <person name="Lee S.L."/>
            <person name="Lopez-Ezquerra A."/>
            <person name="Mallet L."/>
            <person name="Monroy-Kuhn J.M."/>
            <person name="Moser A."/>
            <person name="Murali S.C."/>
            <person name="Muzny D.M."/>
            <person name="Otani S."/>
            <person name="Piulachs M.-D."/>
            <person name="Poelchau M."/>
            <person name="Qu J."/>
            <person name="Schaub F."/>
            <person name="Wada-Katsumata A."/>
            <person name="Worley K.C."/>
            <person name="Xie Q."/>
            <person name="Ylla G."/>
            <person name="Poulsen M."/>
            <person name="Gibbs R.A."/>
            <person name="Schal C."/>
            <person name="Richards S."/>
            <person name="Belles X."/>
            <person name="Korb J."/>
            <person name="Bornberg-Bauer E."/>
        </authorList>
    </citation>
    <scope>NUCLEOTIDE SEQUENCE [LARGE SCALE GENOMIC DNA]</scope>
    <source>
        <tissue evidence="2">Whole body</tissue>
    </source>
</reference>
<evidence type="ECO:0000313" key="3">
    <source>
        <dbReference type="Proteomes" id="UP000235965"/>
    </source>
</evidence>
<gene>
    <name evidence="2" type="ORF">B7P43_G13539</name>
</gene>
<accession>A0A2J7PYX1</accession>